<reference evidence="3" key="1">
    <citation type="submission" date="2017-01" db="EMBL/GenBank/DDBJ databases">
        <authorList>
            <person name="Varghese N."/>
            <person name="Submissions S."/>
        </authorList>
    </citation>
    <scope>NUCLEOTIDE SEQUENCE [LARGE SCALE GENOMIC DNA]</scope>
    <source>
        <strain evidence="3">DSM 46698</strain>
    </source>
</reference>
<accession>A0A1N7JJV0</accession>
<sequence>MYINQEFQHPPVNTSDWFLTVFIANIPIVGFIMLIVWALDKNGNPSKANWAKAKLIWTALAVGLGLLILFIVGFGAISGFFDNFDPNDFDIA</sequence>
<evidence type="ECO:0000313" key="2">
    <source>
        <dbReference type="EMBL" id="SIS49642.1"/>
    </source>
</evidence>
<evidence type="ECO:0000256" key="1">
    <source>
        <dbReference type="SAM" id="Phobius"/>
    </source>
</evidence>
<feature type="transmembrane region" description="Helical" evidence="1">
    <location>
        <begin position="17"/>
        <end position="39"/>
    </location>
</feature>
<proteinExistence type="predicted"/>
<organism evidence="2 3">
    <name type="scientific">Belliella pelovolcani</name>
    <dbReference type="NCBI Taxonomy" id="529505"/>
    <lineage>
        <taxon>Bacteria</taxon>
        <taxon>Pseudomonadati</taxon>
        <taxon>Bacteroidota</taxon>
        <taxon>Cytophagia</taxon>
        <taxon>Cytophagales</taxon>
        <taxon>Cyclobacteriaceae</taxon>
        <taxon>Belliella</taxon>
    </lineage>
</organism>
<dbReference type="OrthoDB" id="2943819at2"/>
<feature type="transmembrane region" description="Helical" evidence="1">
    <location>
        <begin position="55"/>
        <end position="81"/>
    </location>
</feature>
<name>A0A1N7JJV0_9BACT</name>
<keyword evidence="3" id="KW-1185">Reference proteome</keyword>
<keyword evidence="1" id="KW-0812">Transmembrane</keyword>
<dbReference type="EMBL" id="FTOP01000001">
    <property type="protein sequence ID" value="SIS49642.1"/>
    <property type="molecule type" value="Genomic_DNA"/>
</dbReference>
<dbReference type="AlphaFoldDB" id="A0A1N7JJV0"/>
<protein>
    <submittedName>
        <fullName evidence="2">Uncharacterized protein</fullName>
    </submittedName>
</protein>
<dbReference type="RefSeq" id="WP_076497473.1">
    <property type="nucleotide sequence ID" value="NZ_FTOP01000001.1"/>
</dbReference>
<dbReference type="STRING" id="529505.SAMN05421761_10184"/>
<dbReference type="Proteomes" id="UP000186026">
    <property type="component" value="Unassembled WGS sequence"/>
</dbReference>
<keyword evidence="1" id="KW-0472">Membrane</keyword>
<gene>
    <name evidence="2" type="ORF">SAMN05421761_10184</name>
</gene>
<keyword evidence="1" id="KW-1133">Transmembrane helix</keyword>
<evidence type="ECO:0000313" key="3">
    <source>
        <dbReference type="Proteomes" id="UP000186026"/>
    </source>
</evidence>